<dbReference type="InterPro" id="IPR012942">
    <property type="entry name" value="SRR1-like"/>
</dbReference>
<sequence length="290" mass="32919">MSTPNLSRRYSCDNKDEATIQKEVDELCCLFTNARIKWQKSPFREIILSVLEKDLGPLFTTCNEDDHHHVDSAICMALGSFHVENDYKWTSSMLQLIFFLDVVELLYRLSHGAEHIKLLAQDPRFNRVDTAFLSIFDIEVLDAPKAVDYITTKTFLFTPCIIKKPLLASILPDRDPLLYVGHNISRLLQDLTSPIPAPGVTASLGMTEQLVEKAGMALDKDIQGLAAVARGFLFPKRSCRVGKQMYPDASLKNIDKRDEAWSLAMFTLQTMWIYFRQEESSLEKLHGGSK</sequence>
<dbReference type="AlphaFoldDB" id="A0A9P4I041"/>
<keyword evidence="3" id="KW-1185">Reference proteome</keyword>
<dbReference type="Proteomes" id="UP000799772">
    <property type="component" value="Unassembled WGS sequence"/>
</dbReference>
<dbReference type="PANTHER" id="PTHR42080:SF1">
    <property type="entry name" value="SRR1-LIKE DOMAIN-CONTAINING PROTEIN"/>
    <property type="match status" value="1"/>
</dbReference>
<accession>A0A9P4I041</accession>
<organism evidence="2 3">
    <name type="scientific">Rhizodiscina lignyota</name>
    <dbReference type="NCBI Taxonomy" id="1504668"/>
    <lineage>
        <taxon>Eukaryota</taxon>
        <taxon>Fungi</taxon>
        <taxon>Dikarya</taxon>
        <taxon>Ascomycota</taxon>
        <taxon>Pezizomycotina</taxon>
        <taxon>Dothideomycetes</taxon>
        <taxon>Pleosporomycetidae</taxon>
        <taxon>Aulographales</taxon>
        <taxon>Rhizodiscinaceae</taxon>
        <taxon>Rhizodiscina</taxon>
    </lineage>
</organism>
<proteinExistence type="predicted"/>
<gene>
    <name evidence="2" type="ORF">NA57DRAFT_82335</name>
</gene>
<dbReference type="EMBL" id="ML978146">
    <property type="protein sequence ID" value="KAF2092481.1"/>
    <property type="molecule type" value="Genomic_DNA"/>
</dbReference>
<name>A0A9P4I041_9PEZI</name>
<protein>
    <recommendedName>
        <fullName evidence="1">SRR1-like domain-containing protein</fullName>
    </recommendedName>
</protein>
<evidence type="ECO:0000259" key="1">
    <source>
        <dbReference type="Pfam" id="PF07985"/>
    </source>
</evidence>
<comment type="caution">
    <text evidence="2">The sequence shown here is derived from an EMBL/GenBank/DDBJ whole genome shotgun (WGS) entry which is preliminary data.</text>
</comment>
<dbReference type="PANTHER" id="PTHR42080">
    <property type="entry name" value="SRR1 DOMAIN-CONTAINING PROTEIN"/>
    <property type="match status" value="1"/>
</dbReference>
<evidence type="ECO:0000313" key="3">
    <source>
        <dbReference type="Proteomes" id="UP000799772"/>
    </source>
</evidence>
<dbReference type="OrthoDB" id="5318346at2759"/>
<feature type="domain" description="SRR1-like" evidence="1">
    <location>
        <begin position="65"/>
        <end position="191"/>
    </location>
</feature>
<dbReference type="Pfam" id="PF07985">
    <property type="entry name" value="SRR1"/>
    <property type="match status" value="1"/>
</dbReference>
<reference evidence="2" key="1">
    <citation type="journal article" date="2020" name="Stud. Mycol.">
        <title>101 Dothideomycetes genomes: a test case for predicting lifestyles and emergence of pathogens.</title>
        <authorList>
            <person name="Haridas S."/>
            <person name="Albert R."/>
            <person name="Binder M."/>
            <person name="Bloem J."/>
            <person name="Labutti K."/>
            <person name="Salamov A."/>
            <person name="Andreopoulos B."/>
            <person name="Baker S."/>
            <person name="Barry K."/>
            <person name="Bills G."/>
            <person name="Bluhm B."/>
            <person name="Cannon C."/>
            <person name="Castanera R."/>
            <person name="Culley D."/>
            <person name="Daum C."/>
            <person name="Ezra D."/>
            <person name="Gonzalez J."/>
            <person name="Henrissat B."/>
            <person name="Kuo A."/>
            <person name="Liang C."/>
            <person name="Lipzen A."/>
            <person name="Lutzoni F."/>
            <person name="Magnuson J."/>
            <person name="Mondo S."/>
            <person name="Nolan M."/>
            <person name="Ohm R."/>
            <person name="Pangilinan J."/>
            <person name="Park H.-J."/>
            <person name="Ramirez L."/>
            <person name="Alfaro M."/>
            <person name="Sun H."/>
            <person name="Tritt A."/>
            <person name="Yoshinaga Y."/>
            <person name="Zwiers L.-H."/>
            <person name="Turgeon B."/>
            <person name="Goodwin S."/>
            <person name="Spatafora J."/>
            <person name="Crous P."/>
            <person name="Grigoriev I."/>
        </authorList>
    </citation>
    <scope>NUCLEOTIDE SEQUENCE</scope>
    <source>
        <strain evidence="2">CBS 133067</strain>
    </source>
</reference>
<evidence type="ECO:0000313" key="2">
    <source>
        <dbReference type="EMBL" id="KAF2092481.1"/>
    </source>
</evidence>